<dbReference type="Proteomes" id="UP000235388">
    <property type="component" value="Unassembled WGS sequence"/>
</dbReference>
<accession>A0A2N5U426</accession>
<keyword evidence="5" id="KW-1185">Reference proteome</keyword>
<feature type="compositionally biased region" description="Basic and acidic residues" evidence="1">
    <location>
        <begin position="403"/>
        <end position="421"/>
    </location>
</feature>
<protein>
    <submittedName>
        <fullName evidence="4">Uncharacterized protein</fullName>
    </submittedName>
</protein>
<feature type="compositionally biased region" description="Polar residues" evidence="1">
    <location>
        <begin position="111"/>
        <end position="126"/>
    </location>
</feature>
<feature type="compositionally biased region" description="Basic and acidic residues" evidence="1">
    <location>
        <begin position="74"/>
        <end position="87"/>
    </location>
</feature>
<dbReference type="AlphaFoldDB" id="A0A2N5U426"/>
<evidence type="ECO:0000313" key="5">
    <source>
        <dbReference type="Proteomes" id="UP000235388"/>
    </source>
</evidence>
<dbReference type="Proteomes" id="UP000235392">
    <property type="component" value="Unassembled WGS sequence"/>
</dbReference>
<feature type="compositionally biased region" description="Polar residues" evidence="1">
    <location>
        <begin position="236"/>
        <end position="247"/>
    </location>
</feature>
<evidence type="ECO:0000313" key="2">
    <source>
        <dbReference type="EMBL" id="PLW08121.1"/>
    </source>
</evidence>
<dbReference type="EMBL" id="PGCI01000241">
    <property type="protein sequence ID" value="PLW32505.1"/>
    <property type="molecule type" value="Genomic_DNA"/>
</dbReference>
<dbReference type="EMBL" id="PGCJ01001181">
    <property type="protein sequence ID" value="PLW08121.1"/>
    <property type="molecule type" value="Genomic_DNA"/>
</dbReference>
<organism evidence="4 6">
    <name type="scientific">Puccinia coronata f. sp. avenae</name>
    <dbReference type="NCBI Taxonomy" id="200324"/>
    <lineage>
        <taxon>Eukaryota</taxon>
        <taxon>Fungi</taxon>
        <taxon>Dikarya</taxon>
        <taxon>Basidiomycota</taxon>
        <taxon>Pucciniomycotina</taxon>
        <taxon>Pucciniomycetes</taxon>
        <taxon>Pucciniales</taxon>
        <taxon>Pucciniaceae</taxon>
        <taxon>Puccinia</taxon>
    </lineage>
</organism>
<feature type="compositionally biased region" description="Polar residues" evidence="1">
    <location>
        <begin position="391"/>
        <end position="402"/>
    </location>
</feature>
<evidence type="ECO:0000313" key="6">
    <source>
        <dbReference type="Proteomes" id="UP000235392"/>
    </source>
</evidence>
<sequence>MASFAFSAAVEAGSAAGKGAAEAAPEVGRVKPVSSAELGDIFNRIALESHDQKPFAETWGAPSGQHPDLMMTRKTERQAGTDQESHDSTPNTIPNQDQAAREAAKHILNLNRPTNSRKTQLNNGRQGKQMRRPSQIEAYFMRVRQRRLDNKLIRAIALALRKQPNRLHERLIMVAETKGLLANRELEGSRLTGAKELKELDDAVDLIFRHHPESLSTAERNRLSEVPQSLDAASESKPSAASIQSKPAQPMDLEDQGTRLAPKEILKKFRSLDSLRRDLKDLSQSAILRVFSKWFYQIRAYVLRVRRRAQDKRIMAAIELLLNKKPDWLDEYAKEIASELGVHVDHEGLEANAPELKELKNAANLISKHQPDLLSPVGSKESQVPEILDVTSESKPVQSMATESKEDLHQDRHVGTDRERHAPELSNPERARMAAKKILADSRSDYYKGLDASSPTGKRKGLSPLKEFLMRPWNWYIDSKLEKSIADILQHQPSWLKSQVGAEVKPVDRKIESKLNHAAAFIYDHDETSSILPDWLIWKEYQKKYKNLQITKNK</sequence>
<feature type="compositionally biased region" description="Polar residues" evidence="1">
    <location>
        <begin position="88"/>
        <end position="98"/>
    </location>
</feature>
<evidence type="ECO:0000256" key="1">
    <source>
        <dbReference type="SAM" id="MobiDB-lite"/>
    </source>
</evidence>
<feature type="region of interest" description="Disordered" evidence="1">
    <location>
        <begin position="390"/>
        <end position="421"/>
    </location>
</feature>
<dbReference type="EMBL" id="PGCI01000740">
    <property type="protein sequence ID" value="PLW18046.1"/>
    <property type="molecule type" value="Genomic_DNA"/>
</dbReference>
<feature type="region of interest" description="Disordered" evidence="1">
    <location>
        <begin position="74"/>
        <end position="133"/>
    </location>
</feature>
<reference evidence="5 6" key="1">
    <citation type="submission" date="2017-11" db="EMBL/GenBank/DDBJ databases">
        <title>De novo assembly and phasing of dikaryotic genomes from two isolates of Puccinia coronata f. sp. avenae, the causal agent of oat crown rust.</title>
        <authorList>
            <person name="Miller M.E."/>
            <person name="Zhang Y."/>
            <person name="Omidvar V."/>
            <person name="Sperschneider J."/>
            <person name="Schwessinger B."/>
            <person name="Raley C."/>
            <person name="Palmer J.M."/>
            <person name="Garnica D."/>
            <person name="Upadhyaya N."/>
            <person name="Rathjen J."/>
            <person name="Taylor J.M."/>
            <person name="Park R.F."/>
            <person name="Dodds P.N."/>
            <person name="Hirsch C.D."/>
            <person name="Kianian S.F."/>
            <person name="Figueroa M."/>
        </authorList>
    </citation>
    <scope>NUCLEOTIDE SEQUENCE [LARGE SCALE GENOMIC DNA]</scope>
    <source>
        <strain evidence="2">12NC29</strain>
        <strain evidence="4">12SD80</strain>
    </source>
</reference>
<evidence type="ECO:0000313" key="4">
    <source>
        <dbReference type="EMBL" id="PLW32505.1"/>
    </source>
</evidence>
<comment type="caution">
    <text evidence="4">The sequence shown here is derived from an EMBL/GenBank/DDBJ whole genome shotgun (WGS) entry which is preliminary data.</text>
</comment>
<proteinExistence type="predicted"/>
<evidence type="ECO:0000313" key="3">
    <source>
        <dbReference type="EMBL" id="PLW18046.1"/>
    </source>
</evidence>
<name>A0A2N5U426_9BASI</name>
<feature type="region of interest" description="Disordered" evidence="1">
    <location>
        <begin position="218"/>
        <end position="257"/>
    </location>
</feature>
<gene>
    <name evidence="2" type="ORF">PCANC_27636</name>
    <name evidence="4" type="ORF">PCASD_14638</name>
    <name evidence="3" type="ORF">PCASD_19799</name>
</gene>